<evidence type="ECO:0000256" key="1">
    <source>
        <dbReference type="SAM" id="Phobius"/>
    </source>
</evidence>
<dbReference type="HOGENOM" id="CLU_128610_0_1_9"/>
<feature type="transmembrane region" description="Helical" evidence="1">
    <location>
        <begin position="88"/>
        <end position="107"/>
    </location>
</feature>
<keyword evidence="3" id="KW-1185">Reference proteome</keyword>
<evidence type="ECO:0008006" key="4">
    <source>
        <dbReference type="Google" id="ProtNLM"/>
    </source>
</evidence>
<dbReference type="Proteomes" id="UP000000719">
    <property type="component" value="Chromosome"/>
</dbReference>
<evidence type="ECO:0000313" key="3">
    <source>
        <dbReference type="Proteomes" id="UP000000719"/>
    </source>
</evidence>
<dbReference type="KEGG" id="hor:Hore_15660"/>
<keyword evidence="1" id="KW-1133">Transmembrane helix</keyword>
<dbReference type="EMBL" id="CP001098">
    <property type="protein sequence ID" value="ACL70315.1"/>
    <property type="molecule type" value="Genomic_DNA"/>
</dbReference>
<keyword evidence="1" id="KW-0472">Membrane</keyword>
<feature type="transmembrane region" description="Helical" evidence="1">
    <location>
        <begin position="7"/>
        <end position="25"/>
    </location>
</feature>
<dbReference type="OrthoDB" id="2111682at2"/>
<proteinExistence type="predicted"/>
<dbReference type="RefSeq" id="WP_012636498.1">
    <property type="nucleotide sequence ID" value="NC_011899.1"/>
</dbReference>
<dbReference type="eggNOG" id="ENOG50335W1">
    <property type="taxonomic scope" value="Bacteria"/>
</dbReference>
<feature type="transmembrane region" description="Helical" evidence="1">
    <location>
        <begin position="31"/>
        <end position="51"/>
    </location>
</feature>
<accession>B8CYE6</accession>
<keyword evidence="1" id="KW-0812">Transmembrane</keyword>
<dbReference type="InterPro" id="IPR019649">
    <property type="entry name" value="DUF2512"/>
</dbReference>
<reference evidence="2 3" key="1">
    <citation type="journal article" date="2009" name="PLoS ONE">
        <title>Genome analysis of the anaerobic thermohalophilic bacterium Halothermothrix orenii.</title>
        <authorList>
            <person name="Mavromatis K."/>
            <person name="Ivanova N."/>
            <person name="Anderson I."/>
            <person name="Lykidis A."/>
            <person name="Hooper S.D."/>
            <person name="Sun H."/>
            <person name="Kunin V."/>
            <person name="Lapidus A."/>
            <person name="Hugenholtz P."/>
            <person name="Patel B."/>
            <person name="Kyrpides N.C."/>
        </authorList>
    </citation>
    <scope>NUCLEOTIDE SEQUENCE [LARGE SCALE GENOMIC DNA]</scope>
    <source>
        <strain evidence="3">H 168 / OCM 544 / DSM 9562</strain>
    </source>
</reference>
<organism evidence="2 3">
    <name type="scientific">Halothermothrix orenii (strain H 168 / OCM 544 / DSM 9562)</name>
    <dbReference type="NCBI Taxonomy" id="373903"/>
    <lineage>
        <taxon>Bacteria</taxon>
        <taxon>Bacillati</taxon>
        <taxon>Bacillota</taxon>
        <taxon>Clostridia</taxon>
        <taxon>Halanaerobiales</taxon>
        <taxon>Halothermotrichaceae</taxon>
        <taxon>Halothermothrix</taxon>
    </lineage>
</organism>
<feature type="transmembrane region" description="Helical" evidence="1">
    <location>
        <begin position="58"/>
        <end position="82"/>
    </location>
</feature>
<name>B8CYE6_HALOH</name>
<protein>
    <recommendedName>
        <fullName evidence="4">DUF2512 family protein</fullName>
    </recommendedName>
</protein>
<gene>
    <name evidence="2" type="ordered locus">Hore_15660</name>
</gene>
<sequence length="115" mass="12266">MSTTLKALISKFVITGIAALIAFYATSDFTWIIVVSLLGTTLNYLVGDLLVLPNFGNVLASIGDGSMAAITAYIVDLIAPAFDVTTSSLVLFGLLVAVGEYFFHIYLKRSKKVAP</sequence>
<dbReference type="AlphaFoldDB" id="B8CYE6"/>
<evidence type="ECO:0000313" key="2">
    <source>
        <dbReference type="EMBL" id="ACL70315.1"/>
    </source>
</evidence>
<dbReference type="Pfam" id="PF10710">
    <property type="entry name" value="DUF2512"/>
    <property type="match status" value="1"/>
</dbReference>